<evidence type="ECO:0000256" key="1">
    <source>
        <dbReference type="SAM" id="MobiDB-lite"/>
    </source>
</evidence>
<reference evidence="4 5" key="1">
    <citation type="submission" date="2023-03" db="EMBL/GenBank/DDBJ databases">
        <title>Halomonas sp. nov., isolated from Korean tranditional fermented seafood 'Jeotgal'.</title>
        <authorList>
            <person name="Kim B."/>
            <person name="Shin N.-R."/>
        </authorList>
    </citation>
    <scope>NUCLEOTIDE SEQUENCE [LARGE SCALE GENOMIC DNA]</scope>
    <source>
        <strain evidence="4 5">SG2L-4</strain>
    </source>
</reference>
<gene>
    <name evidence="4" type="ORF">P1P91_02655</name>
</gene>
<dbReference type="Proteomes" id="UP001301869">
    <property type="component" value="Chromosome"/>
</dbReference>
<organism evidence="4 5">
    <name type="scientific">Halomonas piscis</name>
    <dbReference type="NCBI Taxonomy" id="3031727"/>
    <lineage>
        <taxon>Bacteria</taxon>
        <taxon>Pseudomonadati</taxon>
        <taxon>Pseudomonadota</taxon>
        <taxon>Gammaproteobacteria</taxon>
        <taxon>Oceanospirillales</taxon>
        <taxon>Halomonadaceae</taxon>
        <taxon>Halomonas</taxon>
    </lineage>
</organism>
<protein>
    <submittedName>
        <fullName evidence="4">PilX N-terminal domain-containing pilus assembly protein</fullName>
    </submittedName>
</protein>
<keyword evidence="5" id="KW-1185">Reference proteome</keyword>
<proteinExistence type="predicted"/>
<evidence type="ECO:0000313" key="5">
    <source>
        <dbReference type="Proteomes" id="UP001301869"/>
    </source>
</evidence>
<evidence type="ECO:0000259" key="2">
    <source>
        <dbReference type="Pfam" id="PF14341"/>
    </source>
</evidence>
<dbReference type="Pfam" id="PF23981">
    <property type="entry name" value="DUF7305"/>
    <property type="match status" value="1"/>
</dbReference>
<accession>A0ABY9Z0Q7</accession>
<feature type="region of interest" description="Disordered" evidence="1">
    <location>
        <begin position="183"/>
        <end position="242"/>
    </location>
</feature>
<feature type="compositionally biased region" description="Gly residues" evidence="1">
    <location>
        <begin position="493"/>
        <end position="511"/>
    </location>
</feature>
<feature type="domain" description="DUF7305" evidence="3">
    <location>
        <begin position="361"/>
        <end position="485"/>
    </location>
</feature>
<dbReference type="InterPro" id="IPR055729">
    <property type="entry name" value="DUF7305"/>
</dbReference>
<dbReference type="EMBL" id="CP119391">
    <property type="protein sequence ID" value="WNK20606.1"/>
    <property type="molecule type" value="Genomic_DNA"/>
</dbReference>
<dbReference type="RefSeq" id="WP_311884336.1">
    <property type="nucleotide sequence ID" value="NZ_CP119391.1"/>
</dbReference>
<evidence type="ECO:0000313" key="4">
    <source>
        <dbReference type="EMBL" id="WNK20606.1"/>
    </source>
</evidence>
<evidence type="ECO:0000259" key="3">
    <source>
        <dbReference type="Pfam" id="PF23981"/>
    </source>
</evidence>
<feature type="domain" description="Type 4 fimbrial biogenesis protein PilX N-terminal" evidence="2">
    <location>
        <begin position="5"/>
        <end position="53"/>
    </location>
</feature>
<dbReference type="Pfam" id="PF14341">
    <property type="entry name" value="PilX_N"/>
    <property type="match status" value="1"/>
</dbReference>
<feature type="compositionally biased region" description="Polar residues" evidence="1">
    <location>
        <begin position="203"/>
        <end position="213"/>
    </location>
</feature>
<sequence>MHKQKGAALVVVLALLAGAMIVGVSGMQGSLINERLAGNYRASVLAQMAAESGAAKAYFADMKKAPRVGPCEKFREKVIDKKARSSSDYFSLPKKNKISLGYYAFNCVDNEKERKVVVGQVKSQSMDKNNINEYVASFAYTVRVPSDDNADITVVSGEEGVELEGSAKVVGNIKTLGEVELDGNSSVEGNVESGDEDGVELEGSSSISGNVKTPGNVEISGGSKVGGEIEAGGDIEVPDRWNDDDINKKEGDGNIDYDGFISSSGLPDVRSLYKLVDKHTRKLKSPIYGYDEIEVGDYPRVDGYFEDEGLKVFNKKSSKKELLVEGDKLDVSYIPCLDGEATVVRIEDFDQYNGILEVKTNTVLVVDDDFTLGDGGGKSLVFSGEEAALTVFVTGEVELHSALDMRGDSVINENGQPRLVIYALGDEDDDDGGDVEISGSAHVVAKIYAPQSKIEIEGSSTLTGAIWGNEVELSGSSSFTAAGSLTSCTGGSASAGGGTSGGGTGEGFWWH</sequence>
<name>A0ABY9Z0Q7_9GAMM</name>
<dbReference type="InterPro" id="IPR025746">
    <property type="entry name" value="PilX_N_dom"/>
</dbReference>
<feature type="region of interest" description="Disordered" evidence="1">
    <location>
        <begin position="490"/>
        <end position="511"/>
    </location>
</feature>